<protein>
    <submittedName>
        <fullName evidence="1">Uncharacterized protein</fullName>
    </submittedName>
</protein>
<name>A0AA88PQY0_9TELE</name>
<sequence>MTRERGRTSLEPQAGKSRQKHKLIDKLIGLCVLHMRDHIIPSCYPKHLPDCPLCVYPSGMETLCNDEPALKVPLIAGPPKTTPAIHLSTS</sequence>
<organism evidence="1 2">
    <name type="scientific">Cirrhinus molitorella</name>
    <name type="common">mud carp</name>
    <dbReference type="NCBI Taxonomy" id="172907"/>
    <lineage>
        <taxon>Eukaryota</taxon>
        <taxon>Metazoa</taxon>
        <taxon>Chordata</taxon>
        <taxon>Craniata</taxon>
        <taxon>Vertebrata</taxon>
        <taxon>Euteleostomi</taxon>
        <taxon>Actinopterygii</taxon>
        <taxon>Neopterygii</taxon>
        <taxon>Teleostei</taxon>
        <taxon>Ostariophysi</taxon>
        <taxon>Cypriniformes</taxon>
        <taxon>Cyprinidae</taxon>
        <taxon>Labeoninae</taxon>
        <taxon>Labeonini</taxon>
        <taxon>Cirrhinus</taxon>
    </lineage>
</organism>
<proteinExistence type="predicted"/>
<reference evidence="1" key="1">
    <citation type="submission" date="2023-08" db="EMBL/GenBank/DDBJ databases">
        <title>Chromosome-level Genome Assembly of mud carp (Cirrhinus molitorella).</title>
        <authorList>
            <person name="Liu H."/>
        </authorList>
    </citation>
    <scope>NUCLEOTIDE SEQUENCE</scope>
    <source>
        <strain evidence="1">Prfri</strain>
        <tissue evidence="1">Muscle</tissue>
    </source>
</reference>
<dbReference type="EMBL" id="JAUYZG010000013">
    <property type="protein sequence ID" value="KAK2891244.1"/>
    <property type="molecule type" value="Genomic_DNA"/>
</dbReference>
<dbReference type="AlphaFoldDB" id="A0AA88PQY0"/>
<accession>A0AA88PQY0</accession>
<keyword evidence="2" id="KW-1185">Reference proteome</keyword>
<evidence type="ECO:0000313" key="2">
    <source>
        <dbReference type="Proteomes" id="UP001187343"/>
    </source>
</evidence>
<comment type="caution">
    <text evidence="1">The sequence shown here is derived from an EMBL/GenBank/DDBJ whole genome shotgun (WGS) entry which is preliminary data.</text>
</comment>
<dbReference type="Proteomes" id="UP001187343">
    <property type="component" value="Unassembled WGS sequence"/>
</dbReference>
<gene>
    <name evidence="1" type="ORF">Q8A67_013887</name>
</gene>
<evidence type="ECO:0000313" key="1">
    <source>
        <dbReference type="EMBL" id="KAK2891244.1"/>
    </source>
</evidence>